<evidence type="ECO:0000256" key="2">
    <source>
        <dbReference type="SAM" id="SignalP"/>
    </source>
</evidence>
<evidence type="ECO:0000313" key="3">
    <source>
        <dbReference type="EMBL" id="CAB9513064.1"/>
    </source>
</evidence>
<dbReference type="SUPFAM" id="SSF140860">
    <property type="entry name" value="Pseudo ankyrin repeat-like"/>
    <property type="match status" value="1"/>
</dbReference>
<dbReference type="Gene3D" id="1.25.40.20">
    <property type="entry name" value="Ankyrin repeat-containing domain"/>
    <property type="match status" value="1"/>
</dbReference>
<dbReference type="OrthoDB" id="67499at2759"/>
<organism evidence="3 4">
    <name type="scientific">Seminavis robusta</name>
    <dbReference type="NCBI Taxonomy" id="568900"/>
    <lineage>
        <taxon>Eukaryota</taxon>
        <taxon>Sar</taxon>
        <taxon>Stramenopiles</taxon>
        <taxon>Ochrophyta</taxon>
        <taxon>Bacillariophyta</taxon>
        <taxon>Bacillariophyceae</taxon>
        <taxon>Bacillariophycidae</taxon>
        <taxon>Naviculales</taxon>
        <taxon>Naviculaceae</taxon>
        <taxon>Seminavis</taxon>
    </lineage>
</organism>
<feature type="chain" id="PRO_5040302244" evidence="2">
    <location>
        <begin position="23"/>
        <end position="298"/>
    </location>
</feature>
<feature type="compositionally biased region" description="Polar residues" evidence="1">
    <location>
        <begin position="68"/>
        <end position="77"/>
    </location>
</feature>
<feature type="region of interest" description="Disordered" evidence="1">
    <location>
        <begin position="36"/>
        <end position="79"/>
    </location>
</feature>
<accession>A0A9N8E778</accession>
<dbReference type="InterPro" id="IPR036770">
    <property type="entry name" value="Ankyrin_rpt-contain_sf"/>
</dbReference>
<sequence length="298" mass="33614">MIRFLFSLSTSVLFCLMWKISPDPKQPQEKIQTIHVSAPRSRHRDHATSNNSLTWSPNKTRGCKSRNQEPLETMTKTSEAKPFQHLLDQKDLWTFCDTVDNPPKVWKPNQENIWVEGAATASDTFFSAAFVNVSCAKYWELDKDEDAMSPWTAVCQEAASIGSLQVLQWAHNKNLPWNEMTCKEAAKHGHMAVLKWARAKGCPWDEMTCKAAAKHGQLEVLKWARASGCPWDESTCAEAAFWGHLEIVKWVRAGGCPWDELVCHYAAGEGHLDILNGHMNTIAHGKELLASLQLEMVI</sequence>
<name>A0A9N8E778_9STRA</name>
<evidence type="ECO:0000313" key="4">
    <source>
        <dbReference type="Proteomes" id="UP001153069"/>
    </source>
</evidence>
<proteinExistence type="predicted"/>
<feature type="compositionally biased region" description="Polar residues" evidence="1">
    <location>
        <begin position="48"/>
        <end position="59"/>
    </location>
</feature>
<dbReference type="AlphaFoldDB" id="A0A9N8E778"/>
<dbReference type="InterPro" id="IPR052050">
    <property type="entry name" value="SecEffector_AnkRepeat"/>
</dbReference>
<reference evidence="3" key="1">
    <citation type="submission" date="2020-06" db="EMBL/GenBank/DDBJ databases">
        <authorList>
            <consortium name="Plant Systems Biology data submission"/>
        </authorList>
    </citation>
    <scope>NUCLEOTIDE SEQUENCE</scope>
    <source>
        <strain evidence="3">D6</strain>
    </source>
</reference>
<dbReference type="EMBL" id="CAICTM010000568">
    <property type="protein sequence ID" value="CAB9513064.1"/>
    <property type="molecule type" value="Genomic_DNA"/>
</dbReference>
<evidence type="ECO:0000256" key="1">
    <source>
        <dbReference type="SAM" id="MobiDB-lite"/>
    </source>
</evidence>
<keyword evidence="4" id="KW-1185">Reference proteome</keyword>
<feature type="signal peptide" evidence="2">
    <location>
        <begin position="1"/>
        <end position="22"/>
    </location>
</feature>
<dbReference type="PANTHER" id="PTHR46586:SF3">
    <property type="entry name" value="ANKYRIN REPEAT-CONTAINING PROTEIN"/>
    <property type="match status" value="1"/>
</dbReference>
<keyword evidence="2" id="KW-0732">Signal</keyword>
<gene>
    <name evidence="3" type="ORF">SEMRO_569_G168340.1</name>
</gene>
<comment type="caution">
    <text evidence="3">The sequence shown here is derived from an EMBL/GenBank/DDBJ whole genome shotgun (WGS) entry which is preliminary data.</text>
</comment>
<dbReference type="PANTHER" id="PTHR46586">
    <property type="entry name" value="ANKYRIN REPEAT-CONTAINING PROTEIN"/>
    <property type="match status" value="1"/>
</dbReference>
<dbReference type="Proteomes" id="UP001153069">
    <property type="component" value="Unassembled WGS sequence"/>
</dbReference>
<protein>
    <submittedName>
        <fullName evidence="3">Ankyrin repeat protein</fullName>
    </submittedName>
</protein>